<dbReference type="Proteomes" id="UP000248329">
    <property type="component" value="Unassembled WGS sequence"/>
</dbReference>
<proteinExistence type="predicted"/>
<keyword evidence="1" id="KW-0808">Transferase</keyword>
<keyword evidence="1" id="KW-0489">Methyltransferase</keyword>
<organism evidence="1 2">
    <name type="scientific">Candidatus Methanogaster sp</name>
    <dbReference type="NCBI Taxonomy" id="3386292"/>
    <lineage>
        <taxon>Archaea</taxon>
        <taxon>Methanobacteriati</taxon>
        <taxon>Methanobacteriota</taxon>
        <taxon>Stenosarchaea group</taxon>
        <taxon>Methanomicrobia</taxon>
        <taxon>Methanosarcinales</taxon>
        <taxon>ANME-2 cluster</taxon>
        <taxon>Candidatus Methanogasteraceae</taxon>
        <taxon>Candidatus Methanogaster</taxon>
    </lineage>
</organism>
<comment type="caution">
    <text evidence="1">The sequence shown here is derived from an EMBL/GenBank/DDBJ whole genome shotgun (WGS) entry which is preliminary data.</text>
</comment>
<evidence type="ECO:0000313" key="1">
    <source>
        <dbReference type="EMBL" id="PXF61059.1"/>
    </source>
</evidence>
<protein>
    <submittedName>
        <fullName evidence="1">Class I SAM-dependent methyltransferase</fullName>
    </submittedName>
</protein>
<evidence type="ECO:0000313" key="2">
    <source>
        <dbReference type="Proteomes" id="UP000248329"/>
    </source>
</evidence>
<dbReference type="EMBL" id="PQXF01000008">
    <property type="protein sequence ID" value="PXF61059.1"/>
    <property type="molecule type" value="Genomic_DNA"/>
</dbReference>
<sequence>MEKNDGIRAHDEHASDYDQEARETGWFGPEVLFGLCFEYVSPHERLLDIGIGTGLASVPFARAGLEVSGIDGSAEMLEICRSKDFAEDLREFDLRDMPLPYSDGFFDDVICCGVFHLIGDLEPIFKEVFRVIKPGGIFAFNIIAETPEKGDAVANQGPQGYSEIISDWGVPVFIHSRGYIEELLQGYGFLGLKEFKFLVRGLHEGADDLACAYVTRRTVV</sequence>
<gene>
    <name evidence="1" type="ORF">C4B59_05730</name>
</gene>
<name>A0AC61L3Q7_9EURY</name>
<reference evidence="1" key="1">
    <citation type="submission" date="2018-01" db="EMBL/GenBank/DDBJ databases">
        <authorList>
            <person name="Krukenberg V."/>
        </authorList>
    </citation>
    <scope>NUCLEOTIDE SEQUENCE</scope>
    <source>
        <strain evidence="1">E20ANME2</strain>
    </source>
</reference>
<accession>A0AC61L3Q7</accession>